<feature type="chain" id="PRO_5008582952" description="Secreted protein" evidence="1">
    <location>
        <begin position="31"/>
        <end position="247"/>
    </location>
</feature>
<evidence type="ECO:0000313" key="2">
    <source>
        <dbReference type="EMBL" id="JAS49296.1"/>
    </source>
</evidence>
<dbReference type="EMBL" id="GECZ01002719">
    <property type="protein sequence ID" value="JAS67050.1"/>
    <property type="molecule type" value="Transcribed_RNA"/>
</dbReference>
<protein>
    <recommendedName>
        <fullName evidence="4">Secreted protein</fullName>
    </recommendedName>
</protein>
<sequence>AQCPCPVVSVMEFFWMIVFFSVISDSGVLSETGDDDDDQDYDDVSDPCLPELADRCFKDVMPSIVCQLENKGSCDELSDLCSVLADSLQCAADIIDTDCKPEEGRTNFDSWLSGLNAVNAKICDGSDGLLRVLLESPCFNSDEFLECVEEMTRVTHVVDLLQVLLNTNECNRLLIALPTCNVRANAAHSKCYMPQEVINDIIYTFFSHTQCGESCSGRTTVSHATLLQSPTKLAALSLALIPFIYWL</sequence>
<accession>A0A1B6FGH3</accession>
<dbReference type="EMBL" id="GECZ01020473">
    <property type="protein sequence ID" value="JAS49296.1"/>
    <property type="molecule type" value="Transcribed_RNA"/>
</dbReference>
<evidence type="ECO:0000313" key="3">
    <source>
        <dbReference type="EMBL" id="JAS67050.1"/>
    </source>
</evidence>
<evidence type="ECO:0000256" key="1">
    <source>
        <dbReference type="SAM" id="SignalP"/>
    </source>
</evidence>
<name>A0A1B6FGH3_9HEMI</name>
<evidence type="ECO:0008006" key="4">
    <source>
        <dbReference type="Google" id="ProtNLM"/>
    </source>
</evidence>
<gene>
    <name evidence="3" type="ORF">g.14646</name>
    <name evidence="2" type="ORF">g.14647</name>
</gene>
<dbReference type="AlphaFoldDB" id="A0A1B6FGH3"/>
<feature type="signal peptide" evidence="1">
    <location>
        <begin position="1"/>
        <end position="30"/>
    </location>
</feature>
<proteinExistence type="predicted"/>
<keyword evidence="1" id="KW-0732">Signal</keyword>
<reference evidence="2" key="1">
    <citation type="submission" date="2015-11" db="EMBL/GenBank/DDBJ databases">
        <title>De novo transcriptome assembly of four potential Pierce s Disease insect vectors from Arizona vineyards.</title>
        <authorList>
            <person name="Tassone E.E."/>
        </authorList>
    </citation>
    <scope>NUCLEOTIDE SEQUENCE</scope>
</reference>
<organism evidence="2">
    <name type="scientific">Cuerna arida</name>
    <dbReference type="NCBI Taxonomy" id="1464854"/>
    <lineage>
        <taxon>Eukaryota</taxon>
        <taxon>Metazoa</taxon>
        <taxon>Ecdysozoa</taxon>
        <taxon>Arthropoda</taxon>
        <taxon>Hexapoda</taxon>
        <taxon>Insecta</taxon>
        <taxon>Pterygota</taxon>
        <taxon>Neoptera</taxon>
        <taxon>Paraneoptera</taxon>
        <taxon>Hemiptera</taxon>
        <taxon>Auchenorrhyncha</taxon>
        <taxon>Membracoidea</taxon>
        <taxon>Cicadellidae</taxon>
        <taxon>Cicadellinae</taxon>
        <taxon>Proconiini</taxon>
        <taxon>Cuerna</taxon>
    </lineage>
</organism>
<feature type="non-terminal residue" evidence="2">
    <location>
        <position position="1"/>
    </location>
</feature>